<dbReference type="AlphaFoldDB" id="A0A6P7TS05"/>
<feature type="domain" description="C2H2-type" evidence="8">
    <location>
        <begin position="84"/>
        <end position="111"/>
    </location>
</feature>
<dbReference type="SUPFAM" id="SSF57667">
    <property type="entry name" value="beta-beta-alpha zinc fingers"/>
    <property type="match status" value="2"/>
</dbReference>
<evidence type="ECO:0000256" key="4">
    <source>
        <dbReference type="ARBA" id="ARBA00022771"/>
    </source>
</evidence>
<gene>
    <name evidence="10" type="primary">LOC115228014</name>
</gene>
<dbReference type="Proteomes" id="UP000515154">
    <property type="component" value="Unplaced"/>
</dbReference>
<dbReference type="FunFam" id="3.30.160.60:FF:000557">
    <property type="entry name" value="zinc finger and SCAN domain-containing protein 29"/>
    <property type="match status" value="1"/>
</dbReference>
<evidence type="ECO:0000313" key="9">
    <source>
        <dbReference type="Proteomes" id="UP000515154"/>
    </source>
</evidence>
<dbReference type="SMART" id="SM00355">
    <property type="entry name" value="ZnF_C2H2"/>
    <property type="match status" value="3"/>
</dbReference>
<dbReference type="PROSITE" id="PS00028">
    <property type="entry name" value="ZINC_FINGER_C2H2_1"/>
    <property type="match status" value="1"/>
</dbReference>
<dbReference type="KEGG" id="osn:115228014"/>
<evidence type="ECO:0000256" key="2">
    <source>
        <dbReference type="ARBA" id="ARBA00022723"/>
    </source>
</evidence>
<dbReference type="InterPro" id="IPR036236">
    <property type="entry name" value="Znf_C2H2_sf"/>
</dbReference>
<dbReference type="GO" id="GO:0000981">
    <property type="term" value="F:DNA-binding transcription factor activity, RNA polymerase II-specific"/>
    <property type="evidence" value="ECO:0007669"/>
    <property type="project" value="TreeGrafter"/>
</dbReference>
<dbReference type="PROSITE" id="PS50157">
    <property type="entry name" value="ZINC_FINGER_C2H2_2"/>
    <property type="match status" value="2"/>
</dbReference>
<organism evidence="9 10">
    <name type="scientific">Octopus sinensis</name>
    <name type="common">East Asian common octopus</name>
    <dbReference type="NCBI Taxonomy" id="2607531"/>
    <lineage>
        <taxon>Eukaryota</taxon>
        <taxon>Metazoa</taxon>
        <taxon>Spiralia</taxon>
        <taxon>Lophotrochozoa</taxon>
        <taxon>Mollusca</taxon>
        <taxon>Cephalopoda</taxon>
        <taxon>Coleoidea</taxon>
        <taxon>Octopodiformes</taxon>
        <taxon>Octopoda</taxon>
        <taxon>Incirrata</taxon>
        <taxon>Octopodidae</taxon>
        <taxon>Octopus</taxon>
    </lineage>
</organism>
<evidence type="ECO:0000256" key="1">
    <source>
        <dbReference type="ARBA" id="ARBA00004123"/>
    </source>
</evidence>
<evidence type="ECO:0000256" key="3">
    <source>
        <dbReference type="ARBA" id="ARBA00022737"/>
    </source>
</evidence>
<dbReference type="GO" id="GO:0008270">
    <property type="term" value="F:zinc ion binding"/>
    <property type="evidence" value="ECO:0007669"/>
    <property type="project" value="UniProtKB-KW"/>
</dbReference>
<keyword evidence="4 7" id="KW-0863">Zinc-finger</keyword>
<sequence length="112" mass="12861">MENELCETQVIYKTHSKRTEFPDEILKQIGKTSYYCDICKNGNLTTHKHVHTEEKLYHCDICGKSFSTGELTSHKHTHTGGKPYLCDICDKSFSGKGGLTRHKLIHMEEKQC</sequence>
<dbReference type="InterPro" id="IPR013087">
    <property type="entry name" value="Znf_C2H2_type"/>
</dbReference>
<evidence type="ECO:0000259" key="8">
    <source>
        <dbReference type="PROSITE" id="PS50157"/>
    </source>
</evidence>
<dbReference type="Pfam" id="PF00096">
    <property type="entry name" value="zf-C2H2"/>
    <property type="match status" value="2"/>
</dbReference>
<dbReference type="PANTHER" id="PTHR24394">
    <property type="entry name" value="ZINC FINGER PROTEIN"/>
    <property type="match status" value="1"/>
</dbReference>
<evidence type="ECO:0000256" key="7">
    <source>
        <dbReference type="PROSITE-ProRule" id="PRU00042"/>
    </source>
</evidence>
<feature type="domain" description="C2H2-type" evidence="8">
    <location>
        <begin position="57"/>
        <end position="83"/>
    </location>
</feature>
<evidence type="ECO:0000256" key="5">
    <source>
        <dbReference type="ARBA" id="ARBA00022833"/>
    </source>
</evidence>
<name>A0A6P7TS05_9MOLL</name>
<dbReference type="Gene3D" id="3.30.160.60">
    <property type="entry name" value="Classic Zinc Finger"/>
    <property type="match status" value="2"/>
</dbReference>
<proteinExistence type="predicted"/>
<comment type="subcellular location">
    <subcellularLocation>
        <location evidence="1">Nucleus</location>
    </subcellularLocation>
</comment>
<protein>
    <submittedName>
        <fullName evidence="10">Zinc finger protein 708-like</fullName>
    </submittedName>
</protein>
<keyword evidence="3" id="KW-0677">Repeat</keyword>
<accession>A0A6P7TS05</accession>
<evidence type="ECO:0000256" key="6">
    <source>
        <dbReference type="ARBA" id="ARBA00023242"/>
    </source>
</evidence>
<keyword evidence="6" id="KW-0539">Nucleus</keyword>
<dbReference type="RefSeq" id="XP_029654548.1">
    <property type="nucleotide sequence ID" value="XM_029798688.1"/>
</dbReference>
<keyword evidence="5" id="KW-0862">Zinc</keyword>
<reference evidence="10" key="1">
    <citation type="submission" date="2025-08" db="UniProtKB">
        <authorList>
            <consortium name="RefSeq"/>
        </authorList>
    </citation>
    <scope>IDENTIFICATION</scope>
</reference>
<dbReference type="GO" id="GO:0005634">
    <property type="term" value="C:nucleus"/>
    <property type="evidence" value="ECO:0007669"/>
    <property type="project" value="UniProtKB-SubCell"/>
</dbReference>
<keyword evidence="2" id="KW-0479">Metal-binding</keyword>
<keyword evidence="9" id="KW-1185">Reference proteome</keyword>
<evidence type="ECO:0000313" key="10">
    <source>
        <dbReference type="RefSeq" id="XP_029654548.1"/>
    </source>
</evidence>
<dbReference type="PANTHER" id="PTHR24394:SF29">
    <property type="entry name" value="MYONEURIN"/>
    <property type="match status" value="1"/>
</dbReference>